<comment type="pathway">
    <text evidence="2">Glycolipid biosynthesis; glycosylphosphatidylinositol-anchor biosynthesis.</text>
</comment>
<comment type="similarity">
    <text evidence="3">Belongs to the PIGU family.</text>
</comment>
<dbReference type="AlphaFoldDB" id="A0A060T3S9"/>
<evidence type="ECO:0000256" key="8">
    <source>
        <dbReference type="ARBA" id="ARBA00023136"/>
    </source>
</evidence>
<evidence type="ECO:0000313" key="11">
    <source>
        <dbReference type="EMBL" id="CDP35464.1"/>
    </source>
</evidence>
<feature type="signal peptide" evidence="10">
    <location>
        <begin position="1"/>
        <end position="27"/>
    </location>
</feature>
<feature type="transmembrane region" description="Helical" evidence="9">
    <location>
        <begin position="361"/>
        <end position="386"/>
    </location>
</feature>
<dbReference type="PANTHER" id="PTHR13121:SF0">
    <property type="entry name" value="PHOSPHATIDYLINOSITOL GLYCAN ANCHOR BIOSYNTHESIS CLASS U PROTEIN"/>
    <property type="match status" value="1"/>
</dbReference>
<evidence type="ECO:0000256" key="6">
    <source>
        <dbReference type="ARBA" id="ARBA00022824"/>
    </source>
</evidence>
<feature type="transmembrane region" description="Helical" evidence="9">
    <location>
        <begin position="81"/>
        <end position="105"/>
    </location>
</feature>
<evidence type="ECO:0000256" key="1">
    <source>
        <dbReference type="ARBA" id="ARBA00004477"/>
    </source>
</evidence>
<keyword evidence="6" id="KW-0256">Endoplasmic reticulum</keyword>
<feature type="chain" id="PRO_5001591885" evidence="10">
    <location>
        <begin position="28"/>
        <end position="401"/>
    </location>
</feature>
<keyword evidence="7 9" id="KW-1133">Transmembrane helix</keyword>
<protein>
    <submittedName>
        <fullName evidence="11">ARAD1C36124p</fullName>
    </submittedName>
</protein>
<evidence type="ECO:0000256" key="3">
    <source>
        <dbReference type="ARBA" id="ARBA00010026"/>
    </source>
</evidence>
<evidence type="ECO:0000256" key="4">
    <source>
        <dbReference type="ARBA" id="ARBA00022502"/>
    </source>
</evidence>
<dbReference type="EMBL" id="HG937693">
    <property type="protein sequence ID" value="CDP35464.1"/>
    <property type="molecule type" value="Genomic_DNA"/>
</dbReference>
<dbReference type="Pfam" id="PF06728">
    <property type="entry name" value="PIG-U"/>
    <property type="match status" value="1"/>
</dbReference>
<feature type="transmembrane region" description="Helical" evidence="9">
    <location>
        <begin position="264"/>
        <end position="282"/>
    </location>
</feature>
<dbReference type="GO" id="GO:0016255">
    <property type="term" value="P:attachment of GPI anchor to protein"/>
    <property type="evidence" value="ECO:0007669"/>
    <property type="project" value="InterPro"/>
</dbReference>
<dbReference type="PhylomeDB" id="A0A060T3S9"/>
<keyword evidence="4" id="KW-0337">GPI-anchor biosynthesis</keyword>
<evidence type="ECO:0000256" key="10">
    <source>
        <dbReference type="SAM" id="SignalP"/>
    </source>
</evidence>
<feature type="transmembrane region" description="Helical" evidence="9">
    <location>
        <begin position="202"/>
        <end position="222"/>
    </location>
</feature>
<gene>
    <name evidence="11" type="ORF">GNLVRS02_ARAD1C36124g</name>
</gene>
<dbReference type="GO" id="GO:0042765">
    <property type="term" value="C:GPI-anchor transamidase complex"/>
    <property type="evidence" value="ECO:0007669"/>
    <property type="project" value="InterPro"/>
</dbReference>
<dbReference type="GO" id="GO:0006506">
    <property type="term" value="P:GPI anchor biosynthetic process"/>
    <property type="evidence" value="ECO:0007669"/>
    <property type="project" value="UniProtKB-UniPathway"/>
</dbReference>
<feature type="transmembrane region" description="Helical" evidence="9">
    <location>
        <begin position="234"/>
        <end position="252"/>
    </location>
</feature>
<keyword evidence="5 9" id="KW-0812">Transmembrane</keyword>
<feature type="transmembrane region" description="Helical" evidence="9">
    <location>
        <begin position="117"/>
        <end position="138"/>
    </location>
</feature>
<evidence type="ECO:0000256" key="5">
    <source>
        <dbReference type="ARBA" id="ARBA00022692"/>
    </source>
</evidence>
<keyword evidence="8 9" id="KW-0472">Membrane</keyword>
<name>A0A060T3S9_BLAAD</name>
<evidence type="ECO:0000256" key="2">
    <source>
        <dbReference type="ARBA" id="ARBA00004687"/>
    </source>
</evidence>
<comment type="subcellular location">
    <subcellularLocation>
        <location evidence="1">Endoplasmic reticulum membrane</location>
        <topology evidence="1">Multi-pass membrane protein</topology>
    </subcellularLocation>
</comment>
<dbReference type="InterPro" id="IPR009600">
    <property type="entry name" value="PIG-U"/>
</dbReference>
<feature type="transmembrane region" description="Helical" evidence="9">
    <location>
        <begin position="327"/>
        <end position="349"/>
    </location>
</feature>
<dbReference type="PANTHER" id="PTHR13121">
    <property type="entry name" value="GPI TRANSAMIDASE COMPONENT PIG-U"/>
    <property type="match status" value="1"/>
</dbReference>
<keyword evidence="10" id="KW-0732">Signal</keyword>
<evidence type="ECO:0000256" key="9">
    <source>
        <dbReference type="SAM" id="Phobius"/>
    </source>
</evidence>
<feature type="transmembrane region" description="Helical" evidence="9">
    <location>
        <begin position="167"/>
        <end position="190"/>
    </location>
</feature>
<accession>A0A060T3S9</accession>
<reference evidence="11" key="1">
    <citation type="submission" date="2014-02" db="EMBL/GenBank/DDBJ databases">
        <authorList>
            <person name="Genoscope - CEA"/>
        </authorList>
    </citation>
    <scope>NUCLEOTIDE SEQUENCE</scope>
    <source>
        <strain evidence="11">LS3</strain>
    </source>
</reference>
<sequence>MYVVIAGLVVRATLFALFPGLPQALDARVECTTAVSSWKRFQEGLYQYQHGGSPYSGGIFHQSPLLLGFFASIADTVPSQYWYLAVNCVYTIADVAAALALVRIARAKVNDTKFPSLSPAIVAAVYLFNPFTLLSTVARSTLTFTNSLITMAAAACVGGRPAQAMTVLALASCLSLYPMLLAPAFVSLGLENANGKGVSEKIVRLVMVFVVSVSLLVGWSYYIAQTWEFLESTYGIIVHFSELTPNIGLWWYYFIEMFDFFRPFFTYLFHIYVAAFSVPVAIRFSSYPLFALCTIVGICSTFKSYPETSDIGIYFSLLTLCKPVFSLVRYPLPVALVVLYTSVLAPTFYHLWIDLGSGNSNFFYAITLVYALGMILLLADSIWAVLRLEYDGGKDSSVVQI</sequence>
<proteinExistence type="inferred from homology"/>
<organism evidence="11">
    <name type="scientific">Blastobotrys adeninivorans</name>
    <name type="common">Yeast</name>
    <name type="synonym">Arxula adeninivorans</name>
    <dbReference type="NCBI Taxonomy" id="409370"/>
    <lineage>
        <taxon>Eukaryota</taxon>
        <taxon>Fungi</taxon>
        <taxon>Dikarya</taxon>
        <taxon>Ascomycota</taxon>
        <taxon>Saccharomycotina</taxon>
        <taxon>Dipodascomycetes</taxon>
        <taxon>Dipodascales</taxon>
        <taxon>Trichomonascaceae</taxon>
        <taxon>Blastobotrys</taxon>
    </lineage>
</organism>
<reference evidence="11" key="2">
    <citation type="submission" date="2014-06" db="EMBL/GenBank/DDBJ databases">
        <title>The complete genome of Blastobotrys (Arxula) adeninivorans LS3 - a yeast of biotechnological interest.</title>
        <authorList>
            <person name="Kunze G."/>
            <person name="Gaillardin C."/>
            <person name="Czernicka M."/>
            <person name="Durrens P."/>
            <person name="Martin T."/>
            <person name="Boer E."/>
            <person name="Gabaldon T."/>
            <person name="Cruz J."/>
            <person name="Talla E."/>
            <person name="Marck C."/>
            <person name="Goffeau A."/>
            <person name="Barbe V."/>
            <person name="Baret P."/>
            <person name="Baronian K."/>
            <person name="Beier S."/>
            <person name="Bleykasten C."/>
            <person name="Bode R."/>
            <person name="Casaregola S."/>
            <person name="Despons L."/>
            <person name="Fairhead C."/>
            <person name="Giersberg M."/>
            <person name="Gierski P."/>
            <person name="Hahnel U."/>
            <person name="Hartmann A."/>
            <person name="Jankowska D."/>
            <person name="Jubin C."/>
            <person name="Jung P."/>
            <person name="Lafontaine I."/>
            <person name="Leh-Louis V."/>
            <person name="Lemaire M."/>
            <person name="Marcet-Houben M."/>
            <person name="Mascher M."/>
            <person name="Morel G."/>
            <person name="Richard G.-F."/>
            <person name="Riechen J."/>
            <person name="Sacerdot C."/>
            <person name="Sarkar A."/>
            <person name="Savel G."/>
            <person name="Schacherer J."/>
            <person name="Sherman D."/>
            <person name="Straub M.-L."/>
            <person name="Stein N."/>
            <person name="Thierry A."/>
            <person name="Trautwein-Schult A."/>
            <person name="Westhof E."/>
            <person name="Worch S."/>
            <person name="Dujon B."/>
            <person name="Souciet J.-L."/>
            <person name="Wincker P."/>
            <person name="Scholz U."/>
            <person name="Neuveglise N."/>
        </authorList>
    </citation>
    <scope>NUCLEOTIDE SEQUENCE</scope>
    <source>
        <strain evidence="11">LS3</strain>
    </source>
</reference>
<dbReference type="UniPathway" id="UPA00196"/>
<evidence type="ECO:0000256" key="7">
    <source>
        <dbReference type="ARBA" id="ARBA00022989"/>
    </source>
</evidence>